<dbReference type="Gene3D" id="2.160.20.10">
    <property type="entry name" value="Single-stranded right-handed beta-helix, Pectin lyase-like"/>
    <property type="match status" value="2"/>
</dbReference>
<dbReference type="RefSeq" id="WP_069965927.1">
    <property type="nucleotide sequence ID" value="NZ_CM124774.1"/>
</dbReference>
<feature type="compositionally biased region" description="Low complexity" evidence="1">
    <location>
        <begin position="809"/>
        <end position="819"/>
    </location>
</feature>
<reference evidence="3" key="1">
    <citation type="submission" date="2016-09" db="EMBL/GenBank/DDBJ databases">
        <title>Draft genome of thermotolerant cyanobacterium Desertifilum sp. strain IPPAS B-1220.</title>
        <authorList>
            <person name="Sinetova M.A."/>
            <person name="Bolakhan K."/>
            <person name="Zayadan B.K."/>
            <person name="Mironov K.S."/>
            <person name="Ustinova V."/>
            <person name="Kupriyanova E.V."/>
            <person name="Sidorov R.A."/>
            <person name="Skrypnik A.N."/>
            <person name="Gogoleva N.E."/>
            <person name="Gogolev Y.V."/>
            <person name="Los D.A."/>
        </authorList>
    </citation>
    <scope>NUCLEOTIDE SEQUENCE [LARGE SCALE GENOMIC DNA]</scope>
    <source>
        <strain evidence="3">IPPAS B-1220</strain>
    </source>
</reference>
<dbReference type="STRING" id="1781255.BH720_04275"/>
<proteinExistence type="predicted"/>
<accession>A0A1E5QP80</accession>
<protein>
    <recommendedName>
        <fullName evidence="2">Filamentous haemagglutinin FhaB/tRNA nuclease CdiA-like TPS domain-containing protein</fullName>
    </recommendedName>
</protein>
<dbReference type="EMBL" id="MJGC01000038">
    <property type="protein sequence ID" value="OEJ76397.1"/>
    <property type="molecule type" value="Genomic_DNA"/>
</dbReference>
<evidence type="ECO:0000313" key="3">
    <source>
        <dbReference type="EMBL" id="OEJ76397.1"/>
    </source>
</evidence>
<dbReference type="Pfam" id="PF05860">
    <property type="entry name" value="TPS"/>
    <property type="match status" value="1"/>
</dbReference>
<feature type="region of interest" description="Disordered" evidence="1">
    <location>
        <begin position="809"/>
        <end position="843"/>
    </location>
</feature>
<dbReference type="NCBIfam" id="TIGR01901">
    <property type="entry name" value="adhes_NPXG"/>
    <property type="match status" value="1"/>
</dbReference>
<dbReference type="InterPro" id="IPR008638">
    <property type="entry name" value="FhaB/CdiA-like_TPS"/>
</dbReference>
<dbReference type="OrthoDB" id="502085at2"/>
<dbReference type="SMART" id="SM00912">
    <property type="entry name" value="Haemagg_act"/>
    <property type="match status" value="1"/>
</dbReference>
<dbReference type="InterPro" id="IPR011050">
    <property type="entry name" value="Pectin_lyase_fold/virulence"/>
</dbReference>
<dbReference type="InterPro" id="IPR012334">
    <property type="entry name" value="Pectin_lyas_fold"/>
</dbReference>
<name>A0A1E5QP80_9CYAN</name>
<dbReference type="SUPFAM" id="SSF51126">
    <property type="entry name" value="Pectin lyase-like"/>
    <property type="match status" value="2"/>
</dbReference>
<gene>
    <name evidence="3" type="ORF">BH720_04275</name>
</gene>
<sequence length="843" mass="86149">MKNAPRAAIPSGMARLLKPIGSCLILPLGWFCHCPGIAIAQITPDGSLNTTVIPNGDRFTILNGTSAGNNLFHSFQQFSVPTGGAATFDLVNTPNISTIFSRVTGGSFSRIDGLIQTSNGNQPVSLFLLNPNGIVFGPNAQLNLGGSFVGTTAHQIQFAEGGSFRADTTPLSPLLTLNTPIGLQFGSNAGAIAVQDDAAPSPIPSQLESLSGLQVSPGNTLALLGNGITLVSGNVNSLNGSIELGSVQSGTVSFSPTLNFDYSQVEAFNDIQLTQQSQIIGVGIGGTTINLQGRNIQIAEGSTLLIANRGSLEGDRLSVNATELLSLSGTNRTRTNGSRIVTNTATEGKGGDVTISARQAIVEDGGQIATQTDGSGVGGNLSLRVSESLFVNGTPSAVFTLATSIATVSSGAGESGHVTVSAQQLQVLNGGTIGSSVFGLGDGGDVQINVSDSIEVSGVNSLSLLPSSLSTSTIGWGNAGNLDITTAKLAVREGSLVSSSTGGVANAGNLTIRASEWIEVSGVAPGSFLSSGLGSNALILDPISRAAYRLPDVPTGDAGGVSLIAPQLRVLDRAEVGVKNDGTGNAGNFEVHANTIILNNGGAITAETQSGNGGNLLLSVQERLQMRNNSRISVEAGGAGDGGNITIESPVILGWENSDITANAIQGNGGNIQVTAQGILGLQFRDRPTPGNDITASSEFGVSGTVRINTLDVEPSAGLVELPANPVDPTQQIVVGCADTRNNRFVATGRGGVPENPSQRVILDRAWVDVRTLSSDRAPLAQSPSAPESLVEAVGWYRNPQGSIELVGTTSSTRGSSLSCLKDAVPQTSSNLHEIPSERSPEL</sequence>
<organism evidence="3">
    <name type="scientific">Desertifilum tharense IPPAS B-1220</name>
    <dbReference type="NCBI Taxonomy" id="1781255"/>
    <lineage>
        <taxon>Bacteria</taxon>
        <taxon>Bacillati</taxon>
        <taxon>Cyanobacteriota</taxon>
        <taxon>Cyanophyceae</taxon>
        <taxon>Desertifilales</taxon>
        <taxon>Desertifilaceae</taxon>
        <taxon>Desertifilum</taxon>
    </lineage>
</organism>
<feature type="domain" description="Filamentous haemagglutinin FhaB/tRNA nuclease CdiA-like TPS" evidence="2">
    <location>
        <begin position="43"/>
        <end position="159"/>
    </location>
</feature>
<evidence type="ECO:0000259" key="2">
    <source>
        <dbReference type="SMART" id="SM00912"/>
    </source>
</evidence>
<dbReference type="AlphaFoldDB" id="A0A1E5QP80"/>
<evidence type="ECO:0000256" key="1">
    <source>
        <dbReference type="SAM" id="MobiDB-lite"/>
    </source>
</evidence>
<comment type="caution">
    <text evidence="3">The sequence shown here is derived from an EMBL/GenBank/DDBJ whole genome shotgun (WGS) entry which is preliminary data.</text>
</comment>